<proteinExistence type="predicted"/>
<name>A0A3B9IFL8_9PROT</name>
<feature type="compositionally biased region" description="Low complexity" evidence="1">
    <location>
        <begin position="12"/>
        <end position="21"/>
    </location>
</feature>
<reference evidence="3 4" key="1">
    <citation type="journal article" date="2018" name="Nat. Biotechnol.">
        <title>A standardized bacterial taxonomy based on genome phylogeny substantially revises the tree of life.</title>
        <authorList>
            <person name="Parks D.H."/>
            <person name="Chuvochina M."/>
            <person name="Waite D.W."/>
            <person name="Rinke C."/>
            <person name="Skarshewski A."/>
            <person name="Chaumeil P.A."/>
            <person name="Hugenholtz P."/>
        </authorList>
    </citation>
    <scope>NUCLEOTIDE SEQUENCE [LARGE SCALE GENOMIC DNA]</scope>
    <source>
        <strain evidence="3">UBA8739</strain>
    </source>
</reference>
<evidence type="ECO:0000256" key="1">
    <source>
        <dbReference type="SAM" id="MobiDB-lite"/>
    </source>
</evidence>
<dbReference type="InterPro" id="IPR007401">
    <property type="entry name" value="DUF454"/>
</dbReference>
<feature type="transmembrane region" description="Helical" evidence="2">
    <location>
        <begin position="32"/>
        <end position="63"/>
    </location>
</feature>
<dbReference type="EMBL" id="DMAI01000071">
    <property type="protein sequence ID" value="HAE46654.1"/>
    <property type="molecule type" value="Genomic_DNA"/>
</dbReference>
<comment type="caution">
    <text evidence="3">The sequence shown here is derived from an EMBL/GenBank/DDBJ whole genome shotgun (WGS) entry which is preliminary data.</text>
</comment>
<keyword evidence="2" id="KW-0812">Transmembrane</keyword>
<feature type="compositionally biased region" description="Basic and acidic residues" evidence="1">
    <location>
        <begin position="1"/>
        <end position="11"/>
    </location>
</feature>
<dbReference type="Proteomes" id="UP000257706">
    <property type="component" value="Unassembled WGS sequence"/>
</dbReference>
<dbReference type="PANTHER" id="PTHR35813">
    <property type="entry name" value="INNER MEMBRANE PROTEIN YBAN"/>
    <property type="match status" value="1"/>
</dbReference>
<organism evidence="3 4">
    <name type="scientific">Tistrella mobilis</name>
    <dbReference type="NCBI Taxonomy" id="171437"/>
    <lineage>
        <taxon>Bacteria</taxon>
        <taxon>Pseudomonadati</taxon>
        <taxon>Pseudomonadota</taxon>
        <taxon>Alphaproteobacteria</taxon>
        <taxon>Geminicoccales</taxon>
        <taxon>Geminicoccaceae</taxon>
        <taxon>Tistrella</taxon>
    </lineage>
</organism>
<evidence type="ECO:0000313" key="3">
    <source>
        <dbReference type="EMBL" id="HAE46654.1"/>
    </source>
</evidence>
<sequence length="142" mass="15148">MLRDTADERGPEAAAPDGEAAPPHPRARLLRIAGWICVGLGAIGAVLPLMPTTIFLILAVACFMRADPELARRLLEHPRYGPSIRAWRERGIVSRKAKIAAVVAMTAGLTLSWALGAPTMVLAGTAAILIPVATWLVLRPED</sequence>
<dbReference type="Pfam" id="PF04304">
    <property type="entry name" value="DUF454"/>
    <property type="match status" value="1"/>
</dbReference>
<feature type="region of interest" description="Disordered" evidence="1">
    <location>
        <begin position="1"/>
        <end position="23"/>
    </location>
</feature>
<evidence type="ECO:0000313" key="4">
    <source>
        <dbReference type="Proteomes" id="UP000257706"/>
    </source>
</evidence>
<dbReference type="GO" id="GO:0005886">
    <property type="term" value="C:plasma membrane"/>
    <property type="evidence" value="ECO:0007669"/>
    <property type="project" value="TreeGrafter"/>
</dbReference>
<keyword evidence="2" id="KW-1133">Transmembrane helix</keyword>
<keyword evidence="2" id="KW-0472">Membrane</keyword>
<dbReference type="PANTHER" id="PTHR35813:SF1">
    <property type="entry name" value="INNER MEMBRANE PROTEIN YBAN"/>
    <property type="match status" value="1"/>
</dbReference>
<gene>
    <name evidence="3" type="ORF">DCK97_04465</name>
</gene>
<dbReference type="AlphaFoldDB" id="A0A3B9IFL8"/>
<protein>
    <submittedName>
        <fullName evidence="3">DUF454 domain-containing protein</fullName>
    </submittedName>
</protein>
<evidence type="ECO:0000256" key="2">
    <source>
        <dbReference type="SAM" id="Phobius"/>
    </source>
</evidence>
<accession>A0A3B9IFL8</accession>
<feature type="transmembrane region" description="Helical" evidence="2">
    <location>
        <begin position="121"/>
        <end position="138"/>
    </location>
</feature>